<dbReference type="Gene3D" id="3.30.300.20">
    <property type="match status" value="1"/>
</dbReference>
<name>A0A2R3Z762_9FLAO</name>
<keyword evidence="3" id="KW-1185">Reference proteome</keyword>
<feature type="domain" description="AB hydrolase-1" evidence="1">
    <location>
        <begin position="34"/>
        <end position="200"/>
    </location>
</feature>
<dbReference type="InterPro" id="IPR003718">
    <property type="entry name" value="OsmC/Ohr_fam"/>
</dbReference>
<dbReference type="Pfam" id="PF02566">
    <property type="entry name" value="OsmC"/>
    <property type="match status" value="1"/>
</dbReference>
<dbReference type="Proteomes" id="UP000241507">
    <property type="component" value="Chromosome"/>
</dbReference>
<dbReference type="AlphaFoldDB" id="A0A2R3Z762"/>
<proteinExistence type="predicted"/>
<dbReference type="PANTHER" id="PTHR39624:SF2">
    <property type="entry name" value="OSMC-LIKE PROTEIN"/>
    <property type="match status" value="1"/>
</dbReference>
<dbReference type="InterPro" id="IPR000073">
    <property type="entry name" value="AB_hydrolase_1"/>
</dbReference>
<gene>
    <name evidence="2" type="ORF">C7S20_13060</name>
</gene>
<evidence type="ECO:0000259" key="1">
    <source>
        <dbReference type="Pfam" id="PF00561"/>
    </source>
</evidence>
<accession>A0A2R3Z762</accession>
<dbReference type="Pfam" id="PF00561">
    <property type="entry name" value="Abhydrolase_1"/>
    <property type="match status" value="1"/>
</dbReference>
<reference evidence="3" key="1">
    <citation type="submission" date="2018-03" db="EMBL/GenBank/DDBJ databases">
        <title>Gramella fulva sp. nov., isolated from a dry surface of tidal flat.</title>
        <authorList>
            <person name="Hwang S.H."/>
            <person name="Hwang W.M."/>
            <person name="Kang K."/>
            <person name="Ahn T.-Y."/>
        </authorList>
    </citation>
    <scope>NUCLEOTIDE SEQUENCE [LARGE SCALE GENOMIC DNA]</scope>
    <source>
        <strain evidence="3">SH35</strain>
    </source>
</reference>
<dbReference type="InterPro" id="IPR015946">
    <property type="entry name" value="KH_dom-like_a/b"/>
</dbReference>
<dbReference type="SUPFAM" id="SSF82784">
    <property type="entry name" value="OsmC-like"/>
    <property type="match status" value="1"/>
</dbReference>
<dbReference type="InterPro" id="IPR036102">
    <property type="entry name" value="OsmC/Ohrsf"/>
</dbReference>
<organism evidence="2 3">
    <name type="scientific">Christiangramia fulva</name>
    <dbReference type="NCBI Taxonomy" id="2126553"/>
    <lineage>
        <taxon>Bacteria</taxon>
        <taxon>Pseudomonadati</taxon>
        <taxon>Bacteroidota</taxon>
        <taxon>Flavobacteriia</taxon>
        <taxon>Flavobacteriales</taxon>
        <taxon>Flavobacteriaceae</taxon>
        <taxon>Christiangramia</taxon>
    </lineage>
</organism>
<dbReference type="EMBL" id="CP028136">
    <property type="protein sequence ID" value="AVR46110.1"/>
    <property type="molecule type" value="Genomic_DNA"/>
</dbReference>
<sequence>MNRINISFKNNRDQVLKGILELPLHQKPENFAVFAHCFTCNKNFHAPVNISKSLASRGYGVLRFDFTGLGESEGEFSNSDFSANINDIIAAVNYLTEEYSAPSLLIGHSLGGAAALLAALQLPSVKAVVSINAPSNLEHVKNHFQGNIEEIKKNGFAKVKIGGRDFKITSNFVEDLENNNNLSKINNLHKALLIMHSPQDKIVSIKHAESLYMAAKHPKSFISLDGSDHMISLKNDALYVGNVISAWAEKYIEFGLEKVEAHEHQITANLGKDGYTTQISTGKHHFIADEPESFGGEDLGPNPYEFVSAGLAACTSMTVQMYARHKGWLLENIETKVSYAKEHAEDCQHCEDKNTKLDTFRRKIKLEGKLEKTQMEKLLEIANRCPVHKTLSSSSQIITTSSEAET</sequence>
<dbReference type="Gene3D" id="3.40.50.1820">
    <property type="entry name" value="alpha/beta hydrolase"/>
    <property type="match status" value="1"/>
</dbReference>
<dbReference type="SUPFAM" id="SSF53474">
    <property type="entry name" value="alpha/beta-Hydrolases"/>
    <property type="match status" value="1"/>
</dbReference>
<dbReference type="InterPro" id="IPR029058">
    <property type="entry name" value="AB_hydrolase_fold"/>
</dbReference>
<protein>
    <submittedName>
        <fullName evidence="2">Osmotically inducible protein C</fullName>
    </submittedName>
</protein>
<dbReference type="PANTHER" id="PTHR39624">
    <property type="entry name" value="PROTEIN INVOLVED IN RIMO-MEDIATED BETA-METHYLTHIOLATION OF RIBOSOMAL PROTEIN S12 YCAO"/>
    <property type="match status" value="1"/>
</dbReference>
<dbReference type="OrthoDB" id="9791538at2"/>
<dbReference type="KEGG" id="grs:C7S20_13060"/>
<evidence type="ECO:0000313" key="2">
    <source>
        <dbReference type="EMBL" id="AVR46110.1"/>
    </source>
</evidence>
<evidence type="ECO:0000313" key="3">
    <source>
        <dbReference type="Proteomes" id="UP000241507"/>
    </source>
</evidence>
<dbReference type="RefSeq" id="WP_107012884.1">
    <property type="nucleotide sequence ID" value="NZ_CP028136.1"/>
</dbReference>